<keyword evidence="2" id="KW-1185">Reference proteome</keyword>
<proteinExistence type="predicted"/>
<evidence type="ECO:0000313" key="2">
    <source>
        <dbReference type="Proteomes" id="UP001153712"/>
    </source>
</evidence>
<protein>
    <submittedName>
        <fullName evidence="1">Uncharacterized protein</fullName>
    </submittedName>
</protein>
<evidence type="ECO:0000313" key="1">
    <source>
        <dbReference type="EMBL" id="CAG9859127.1"/>
    </source>
</evidence>
<name>A0A9N9TNL1_PHYSR</name>
<dbReference type="PANTHER" id="PTHR31800">
    <property type="entry name" value="COILED-COIL DOMAIN-CONTAINING PROTEIN 32"/>
    <property type="match status" value="1"/>
</dbReference>
<dbReference type="PANTHER" id="PTHR31800:SF1">
    <property type="entry name" value="COILED-COIL DOMAIN-CONTAINING PROTEIN 32"/>
    <property type="match status" value="1"/>
</dbReference>
<reference evidence="1" key="1">
    <citation type="submission" date="2022-01" db="EMBL/GenBank/DDBJ databases">
        <authorList>
            <person name="King R."/>
        </authorList>
    </citation>
    <scope>NUCLEOTIDE SEQUENCE</scope>
</reference>
<accession>A0A9N9TNL1</accession>
<dbReference type="Proteomes" id="UP001153712">
    <property type="component" value="Chromosome 2"/>
</dbReference>
<dbReference type="GO" id="GO:0044782">
    <property type="term" value="P:cilium organization"/>
    <property type="evidence" value="ECO:0007669"/>
    <property type="project" value="TreeGrafter"/>
</dbReference>
<dbReference type="EMBL" id="OU900095">
    <property type="protein sequence ID" value="CAG9859127.1"/>
    <property type="molecule type" value="Genomic_DNA"/>
</dbReference>
<organism evidence="1 2">
    <name type="scientific">Phyllotreta striolata</name>
    <name type="common">Striped flea beetle</name>
    <name type="synonym">Crioceris striolata</name>
    <dbReference type="NCBI Taxonomy" id="444603"/>
    <lineage>
        <taxon>Eukaryota</taxon>
        <taxon>Metazoa</taxon>
        <taxon>Ecdysozoa</taxon>
        <taxon>Arthropoda</taxon>
        <taxon>Hexapoda</taxon>
        <taxon>Insecta</taxon>
        <taxon>Pterygota</taxon>
        <taxon>Neoptera</taxon>
        <taxon>Endopterygota</taxon>
        <taxon>Coleoptera</taxon>
        <taxon>Polyphaga</taxon>
        <taxon>Cucujiformia</taxon>
        <taxon>Chrysomeloidea</taxon>
        <taxon>Chrysomelidae</taxon>
        <taxon>Galerucinae</taxon>
        <taxon>Alticini</taxon>
        <taxon>Phyllotreta</taxon>
    </lineage>
</organism>
<dbReference type="OrthoDB" id="5982503at2759"/>
<sequence>MMDPWLCCQENNPVSKKTTTKFEFEDNFRPSANDKLPDSREYLAILEEKLKRIKNDPDILAQLRAKKEACMRDLLGATGTERFDEELIDFEFEGSSSVIGSQLVRALAPQKQALNRGEILRIIEHDQFEDDGVDDDNEKAVNTLN</sequence>
<dbReference type="InterPro" id="IPR028039">
    <property type="entry name" value="CCDC32"/>
</dbReference>
<dbReference type="AlphaFoldDB" id="A0A9N9TNL1"/>
<gene>
    <name evidence="1" type="ORF">PHYEVI_LOCUS5503</name>
</gene>
<dbReference type="Pfam" id="PF14989">
    <property type="entry name" value="CCDC32"/>
    <property type="match status" value="1"/>
</dbReference>